<feature type="compositionally biased region" description="Pro residues" evidence="1">
    <location>
        <begin position="192"/>
        <end position="202"/>
    </location>
</feature>
<comment type="caution">
    <text evidence="2">The sequence shown here is derived from an EMBL/GenBank/DDBJ whole genome shotgun (WGS) entry which is preliminary data.</text>
</comment>
<dbReference type="GO" id="GO:0035770">
    <property type="term" value="C:ribonucleoprotein granule"/>
    <property type="evidence" value="ECO:0007669"/>
    <property type="project" value="TreeGrafter"/>
</dbReference>
<dbReference type="PANTHER" id="PTHR21228">
    <property type="entry name" value="FAST LEU-RICH DOMAIN-CONTAINING"/>
    <property type="match status" value="1"/>
</dbReference>
<sequence length="1103" mass="111013">MRGYVQKVATSRHHGHRPVEASLRSHVMQQGAGGRLGSLLLRHRPSTRRLPNEPGAAAVPRALPANGGVGDSGAPDLRTPLPLPPPPLPAHGRGGALRAPPAFLQPLLNAVVAVSGGRLASLPPAVVAWLLRALLSVGHCPPPVWLAEAYDSLMARVDELQPNQAAQAYLAIASLAAASHTGSETSTAAAVAPPPPPPPPPELLARLYGSLVRPGRASDAGDAGGGGAIDPRVALACLEAAAAVGESLSSYSDGGGGGGGGGEDAGAAWTQPSSTQPNGQPSSPGASASVPAAAAELQSYLPCQLSRGWSLSPAMPQAVVEALVRRAAGLRLVDEDDDAAAAAATSGGTPGLSSLSGSPEAAVAAARAVVAAARLSNPPRPAAVADLASLIARNCGGGGGAFSGGGAAAASRGSPQLLVHSLLALCVLGAAPLSPPNAEALVSGLEQQLSQLDAVQVSYCVAAVQRLAAEPAALRFARGPAAAALALQLPDLPVPRLAAALAALPPPLQPPPAELAAAAHEALRRGLAAADSDNLAEVLRQLSDADALPLYGWQGALAAALAARLAEPAAAALVSSQELCNTLFLLAALNYRPSFGWTAAAAAALAPRLLTLSASQLTNALWSLAKFGYRPEAPWSTSAVQALQLQLPSLAPHQLSYGLGSLQRMGCHVSGAVLDEMLTAAAAATGQLASYPPADLVLLLMTVARLRHVPSYAFTEAVSERLRPHLAATLAAAPLQRRGPTAAGQANPLLMGSQLRSAAEAGAAAEAVPLTCQELASVGYALAKLHSRPEAEWMSAYMDACLAVMPYFSPDLLASLLWAVGELGQVPDPAWISAVLASSRPRLGEFAPQDLVSVLSSLAALRCPPPAEWLGEALSAVGARVGGLDGEGVTALLKALVDLDARVSNPQWYDALCDQVSAFLPLLSAQGLVDLVASLGVLGHKPSPEWLQRCSAAAVRAQAQAAQGAAAAAAAAAAASGGGGGNGGGGGLSLQQLEALVCGLARLGAAPPAPLLQAFFAATSANLTAMPPDRVTALASALAGAKVAPEPAWLDGLAAAVRNGVMSYTLVQLDALTRALAVFQGLVPEHAATKDLLAFLREFCLYG</sequence>
<dbReference type="PANTHER" id="PTHR21228:SF40">
    <property type="entry name" value="LD45607P"/>
    <property type="match status" value="1"/>
</dbReference>
<protein>
    <submittedName>
        <fullName evidence="2">Uncharacterized protein</fullName>
    </submittedName>
</protein>
<feature type="compositionally biased region" description="Gly residues" evidence="1">
    <location>
        <begin position="253"/>
        <end position="264"/>
    </location>
</feature>
<dbReference type="GO" id="GO:0003723">
    <property type="term" value="F:RNA binding"/>
    <property type="evidence" value="ECO:0007669"/>
    <property type="project" value="TreeGrafter"/>
</dbReference>
<gene>
    <name evidence="2" type="primary">PLESTB001302</name>
    <name evidence="3" type="synonym">PLESTB001484</name>
    <name evidence="2" type="ORF">PLESTB_000805700</name>
    <name evidence="3" type="ORF">PLESTB_000889100</name>
</gene>
<dbReference type="AlphaFoldDB" id="A0A9W6BL71"/>
<dbReference type="GO" id="GO:0000963">
    <property type="term" value="P:mitochondrial RNA processing"/>
    <property type="evidence" value="ECO:0007669"/>
    <property type="project" value="TreeGrafter"/>
</dbReference>
<evidence type="ECO:0000313" key="2">
    <source>
        <dbReference type="EMBL" id="GLC53933.1"/>
    </source>
</evidence>
<evidence type="ECO:0000256" key="1">
    <source>
        <dbReference type="SAM" id="MobiDB-lite"/>
    </source>
</evidence>
<feature type="compositionally biased region" description="Low complexity" evidence="1">
    <location>
        <begin position="281"/>
        <end position="290"/>
    </location>
</feature>
<name>A0A9W6BL71_9CHLO</name>
<dbReference type="EMBL" id="BRXU01000011">
    <property type="protein sequence ID" value="GLC54627.1"/>
    <property type="molecule type" value="Genomic_DNA"/>
</dbReference>
<dbReference type="InterPro" id="IPR050870">
    <property type="entry name" value="FAST_kinase"/>
</dbReference>
<reference evidence="2" key="1">
    <citation type="submission" date="2022-08" db="EMBL/GenBank/DDBJ databases">
        <authorList>
            <person name="Takahashi K."/>
            <person name="Suzuki S."/>
            <person name="Kawachi M."/>
            <person name="Higashiyama T."/>
            <person name="Nozaki H."/>
        </authorList>
    </citation>
    <scope>NUCLEOTIDE SEQUENCE</scope>
    <source>
        <strain evidence="2">NIES-4479</strain>
    </source>
</reference>
<feature type="region of interest" description="Disordered" evidence="1">
    <location>
        <begin position="46"/>
        <end position="94"/>
    </location>
</feature>
<dbReference type="GO" id="GO:0044528">
    <property type="term" value="P:regulation of mitochondrial mRNA stability"/>
    <property type="evidence" value="ECO:0007669"/>
    <property type="project" value="TreeGrafter"/>
</dbReference>
<dbReference type="GO" id="GO:0009507">
    <property type="term" value="C:chloroplast"/>
    <property type="evidence" value="ECO:0007669"/>
    <property type="project" value="GOC"/>
</dbReference>
<feature type="region of interest" description="Disordered" evidence="1">
    <location>
        <begin position="250"/>
        <end position="290"/>
    </location>
</feature>
<feature type="compositionally biased region" description="Polar residues" evidence="1">
    <location>
        <begin position="270"/>
        <end position="280"/>
    </location>
</feature>
<dbReference type="Proteomes" id="UP001165080">
    <property type="component" value="Unassembled WGS sequence"/>
</dbReference>
<feature type="region of interest" description="Disordered" evidence="1">
    <location>
        <begin position="185"/>
        <end position="205"/>
    </location>
</feature>
<evidence type="ECO:0000313" key="3">
    <source>
        <dbReference type="EMBL" id="GLC54627.1"/>
    </source>
</evidence>
<proteinExistence type="predicted"/>
<organism evidence="2 4">
    <name type="scientific">Pleodorina starrii</name>
    <dbReference type="NCBI Taxonomy" id="330485"/>
    <lineage>
        <taxon>Eukaryota</taxon>
        <taxon>Viridiplantae</taxon>
        <taxon>Chlorophyta</taxon>
        <taxon>core chlorophytes</taxon>
        <taxon>Chlorophyceae</taxon>
        <taxon>CS clade</taxon>
        <taxon>Chlamydomonadales</taxon>
        <taxon>Volvocaceae</taxon>
        <taxon>Pleodorina</taxon>
    </lineage>
</organism>
<dbReference type="GO" id="GO:0005759">
    <property type="term" value="C:mitochondrial matrix"/>
    <property type="evidence" value="ECO:0007669"/>
    <property type="project" value="TreeGrafter"/>
</dbReference>
<keyword evidence="4" id="KW-1185">Reference proteome</keyword>
<reference evidence="2 4" key="2">
    <citation type="journal article" date="2023" name="Commun. Biol.">
        <title>Reorganization of the ancestral sex-determining regions during the evolution of trioecy in Pleodorina starrii.</title>
        <authorList>
            <person name="Takahashi K."/>
            <person name="Suzuki S."/>
            <person name="Kawai-Toyooka H."/>
            <person name="Yamamoto K."/>
            <person name="Hamaji T."/>
            <person name="Ootsuki R."/>
            <person name="Yamaguchi H."/>
            <person name="Kawachi M."/>
            <person name="Higashiyama T."/>
            <person name="Nozaki H."/>
        </authorList>
    </citation>
    <scope>NUCLEOTIDE SEQUENCE [LARGE SCALE GENOMIC DNA]</scope>
    <source>
        <strain evidence="2 4">NIES-4479</strain>
    </source>
</reference>
<dbReference type="GO" id="GO:1901259">
    <property type="term" value="P:chloroplast rRNA processing"/>
    <property type="evidence" value="ECO:0007669"/>
    <property type="project" value="TreeGrafter"/>
</dbReference>
<dbReference type="EMBL" id="BRXU01000009">
    <property type="protein sequence ID" value="GLC53933.1"/>
    <property type="molecule type" value="Genomic_DNA"/>
</dbReference>
<evidence type="ECO:0000313" key="4">
    <source>
        <dbReference type="Proteomes" id="UP001165080"/>
    </source>
</evidence>
<accession>A0A9W6BL71</accession>